<organism evidence="3 4">
    <name type="scientific">Thermogemmata fonticola</name>
    <dbReference type="NCBI Taxonomy" id="2755323"/>
    <lineage>
        <taxon>Bacteria</taxon>
        <taxon>Pseudomonadati</taxon>
        <taxon>Planctomycetota</taxon>
        <taxon>Planctomycetia</taxon>
        <taxon>Gemmatales</taxon>
        <taxon>Gemmataceae</taxon>
        <taxon>Thermogemmata</taxon>
    </lineage>
</organism>
<keyword evidence="1" id="KW-0175">Coiled coil</keyword>
<evidence type="ECO:0000313" key="3">
    <source>
        <dbReference type="EMBL" id="MBA2226086.1"/>
    </source>
</evidence>
<gene>
    <name evidence="3" type="ORF">H0921_07910</name>
</gene>
<dbReference type="PANTHER" id="PTHR30203:SF33">
    <property type="entry name" value="BLR4455 PROTEIN"/>
    <property type="match status" value="1"/>
</dbReference>
<keyword evidence="4" id="KW-1185">Reference proteome</keyword>
<evidence type="ECO:0000256" key="2">
    <source>
        <dbReference type="SAM" id="MobiDB-lite"/>
    </source>
</evidence>
<dbReference type="EMBL" id="JACEFB010000004">
    <property type="protein sequence ID" value="MBA2226086.1"/>
    <property type="molecule type" value="Genomic_DNA"/>
</dbReference>
<name>A0A7V9ABC9_9BACT</name>
<accession>A0A7V9ABC9</accession>
<dbReference type="PROSITE" id="PS51257">
    <property type="entry name" value="PROKAR_LIPOPROTEIN"/>
    <property type="match status" value="1"/>
</dbReference>
<reference evidence="3 4" key="1">
    <citation type="submission" date="2020-07" db="EMBL/GenBank/DDBJ databases">
        <title>Thermogemmata thermophila gen. nov., sp. nov., a novel moderate thermophilic planctomycete from a Kamchatka hot spring.</title>
        <authorList>
            <person name="Elcheninov A.G."/>
            <person name="Podosokorskaya O.A."/>
            <person name="Kovaleva O.L."/>
            <person name="Novikov A."/>
            <person name="Bonch-Osmolovskaya E.A."/>
            <person name="Toshchakov S.V."/>
            <person name="Kublanov I.V."/>
        </authorList>
    </citation>
    <scope>NUCLEOTIDE SEQUENCE [LARGE SCALE GENOMIC DNA]</scope>
    <source>
        <strain evidence="3 4">2918</strain>
    </source>
</reference>
<dbReference type="RefSeq" id="WP_194537516.1">
    <property type="nucleotide sequence ID" value="NZ_JACEFB010000004.1"/>
</dbReference>
<dbReference type="SUPFAM" id="SSF56954">
    <property type="entry name" value="Outer membrane efflux proteins (OEP)"/>
    <property type="match status" value="1"/>
</dbReference>
<sequence length="915" mass="102419">MRSRRGKRGWVAVAVAAMLAVGCTRQFFRERADADVEGILTQKNVFPEWAVQNWHVYPDPRSRFADPYSPDHPPYPPDDYAARLLSPNPQRPGKKSGVGRYEGTGYLALLAQWDAANRAEGGEEVRPAGGWVMPEEAVPGEANGGEGGAGAEDAGEEKKAAPPRGGEAEAADYQRALRSEQRGYRIKLHQAVELGLLNSREFQDRREDLYLAALQVTLSRFNFAAQAFFAEQVFRRSIGQDLGGGELWDINTTAGVSKRFPSGAALLIQLANQVVIDLGSNRPDIAVSNLTLSVLQPFLRGGGLAVNLENLTAAERNLVYAMRSYARFRKIYYVSVAAGGGLTNNPYGLQGLAPNLGRGIGGNLTSPSVGFLQLLQQAAQIANQRKNVAELERLLRLYRAFREGGQQSDLQVGQVEVSMLSSRANLLNGGGGAPGLRQYLDQLDNFKLQLGLPLTVALELDDEPLRPIREQLGRFEAIYADLRAVEEAARQFDPQEPVERFRERWRRLLTESALVKGTQFARGIESRWESWRRLTEDQWQERMARLRRERTELLNRRAERQQKGEAEPAEEAARLEALENELALGTFERAVRQYEQQPWLKEKGPQRESVQAVAFREVVNSFYQVVLEARGERLERVRGQWPALPPVVVDGVDVLQAPLDEAYAAGMATALTHRLDLMNARALVVDAWRQIAVQANSLQGVFDVRYDMTASTPAGESRPFAFAADRTRHQLTFRAELPLVRRAERNNYRAALISYQRQRRTLMAFEDNIANDVRADIRQLRTLAELYRIQQRVVELGYSQVDNAQAVLLQPPDPQARTDAGSAAALTQQVLQTQSSLLAAQNQLFTLWVSYLTARMQLYLDLELLHLDERGVWNDDAEHGIDEPVRAVPRRWPAERLPLPRPAAEPLPTAPRPAQ</sequence>
<feature type="compositionally biased region" description="Pro residues" evidence="2">
    <location>
        <begin position="899"/>
        <end position="915"/>
    </location>
</feature>
<dbReference type="PANTHER" id="PTHR30203">
    <property type="entry name" value="OUTER MEMBRANE CATION EFFLUX PROTEIN"/>
    <property type="match status" value="1"/>
</dbReference>
<feature type="region of interest" description="Disordered" evidence="2">
    <location>
        <begin position="65"/>
        <end position="98"/>
    </location>
</feature>
<feature type="region of interest" description="Disordered" evidence="2">
    <location>
        <begin position="891"/>
        <end position="915"/>
    </location>
</feature>
<evidence type="ECO:0000256" key="1">
    <source>
        <dbReference type="SAM" id="Coils"/>
    </source>
</evidence>
<dbReference type="InterPro" id="IPR010131">
    <property type="entry name" value="MdtP/NodT-like"/>
</dbReference>
<dbReference type="Gene3D" id="1.20.1600.10">
    <property type="entry name" value="Outer membrane efflux proteins (OEP)"/>
    <property type="match status" value="2"/>
</dbReference>
<protein>
    <submittedName>
        <fullName evidence="3">TolC family protein</fullName>
    </submittedName>
</protein>
<evidence type="ECO:0000313" key="4">
    <source>
        <dbReference type="Proteomes" id="UP000542342"/>
    </source>
</evidence>
<dbReference type="GO" id="GO:0015562">
    <property type="term" value="F:efflux transmembrane transporter activity"/>
    <property type="evidence" value="ECO:0007669"/>
    <property type="project" value="InterPro"/>
</dbReference>
<feature type="region of interest" description="Disordered" evidence="2">
    <location>
        <begin position="120"/>
        <end position="171"/>
    </location>
</feature>
<feature type="coiled-coil region" evidence="1">
    <location>
        <begin position="536"/>
        <end position="563"/>
    </location>
</feature>
<dbReference type="AlphaFoldDB" id="A0A7V9ABC9"/>
<dbReference type="Proteomes" id="UP000542342">
    <property type="component" value="Unassembled WGS sequence"/>
</dbReference>
<proteinExistence type="predicted"/>
<comment type="caution">
    <text evidence="3">The sequence shown here is derived from an EMBL/GenBank/DDBJ whole genome shotgun (WGS) entry which is preliminary data.</text>
</comment>